<gene>
    <name evidence="1" type="ORF">PCOR1329_LOCUS66783</name>
</gene>
<reference evidence="1" key="1">
    <citation type="submission" date="2023-10" db="EMBL/GenBank/DDBJ databases">
        <authorList>
            <person name="Chen Y."/>
            <person name="Shah S."/>
            <person name="Dougan E. K."/>
            <person name="Thang M."/>
            <person name="Chan C."/>
        </authorList>
    </citation>
    <scope>NUCLEOTIDE SEQUENCE [LARGE SCALE GENOMIC DNA]</scope>
</reference>
<evidence type="ECO:0000313" key="1">
    <source>
        <dbReference type="EMBL" id="CAK0885057.1"/>
    </source>
</evidence>
<accession>A0ABN9WIE5</accession>
<proteinExistence type="predicted"/>
<keyword evidence="2" id="KW-1185">Reference proteome</keyword>
<dbReference type="EMBL" id="CAUYUJ010018618">
    <property type="protein sequence ID" value="CAK0885057.1"/>
    <property type="molecule type" value="Genomic_DNA"/>
</dbReference>
<organism evidence="1 2">
    <name type="scientific">Prorocentrum cordatum</name>
    <dbReference type="NCBI Taxonomy" id="2364126"/>
    <lineage>
        <taxon>Eukaryota</taxon>
        <taxon>Sar</taxon>
        <taxon>Alveolata</taxon>
        <taxon>Dinophyceae</taxon>
        <taxon>Prorocentrales</taxon>
        <taxon>Prorocentraceae</taxon>
        <taxon>Prorocentrum</taxon>
    </lineage>
</organism>
<evidence type="ECO:0000313" key="2">
    <source>
        <dbReference type="Proteomes" id="UP001189429"/>
    </source>
</evidence>
<sequence length="448" mass="48437">MGPHLQQIKSELDQFRPDLVMCASKGGAYVVGLWEAGLWLGPTLMINAHPTCVRLPRGVPVVLAAGGDDEHYPSTRKALHRLVATGTASHSFLYYAAGSGPRLPPGFAPRPGDRHNMYSLLQNDCLPRLMDAALCPEGAEVHLWPPGPTRTHAALGSESRLRAERPLREALLQRLDAAQRRGAAAWPAPSVEPGSQEFGLVAAAFAAPPRAASAYRFRAAVPFEATRIAAVHRVEPRPDAAAAALRRLAELRGSLEQRGVPFEADVHARWAFYHGCGASALGAGLQHLDAPPPPHRARGRSVASLSGACRRCRRVDAPPAPRRRSCPCPEVGHAPLQEEHSRSATTRTWGRGASTTGWLCLRSVGCWHLLRARGEARGGQRRVHGARRLQGRCSCACWPRACPASARRPAEASCRSAGARWPTTALSTALRARSSTWCPAPTRPWRRT</sequence>
<comment type="caution">
    <text evidence="1">The sequence shown here is derived from an EMBL/GenBank/DDBJ whole genome shotgun (WGS) entry which is preliminary data.</text>
</comment>
<dbReference type="Proteomes" id="UP001189429">
    <property type="component" value="Unassembled WGS sequence"/>
</dbReference>
<name>A0ABN9WIE5_9DINO</name>
<protein>
    <submittedName>
        <fullName evidence="1">Uncharacterized protein</fullName>
    </submittedName>
</protein>